<evidence type="ECO:0000256" key="2">
    <source>
        <dbReference type="ARBA" id="ARBA00022801"/>
    </source>
</evidence>
<evidence type="ECO:0000313" key="5">
    <source>
        <dbReference type="EMBL" id="QEH32838.1"/>
    </source>
</evidence>
<keyword evidence="2 5" id="KW-0378">Hydrolase</keyword>
<evidence type="ECO:0000256" key="1">
    <source>
        <dbReference type="ARBA" id="ARBA00008779"/>
    </source>
</evidence>
<dbReference type="InterPro" id="IPR000917">
    <property type="entry name" value="Sulfatase_N"/>
</dbReference>
<name>A0A5B9VX43_9BACT</name>
<dbReference type="OrthoDB" id="217306at2"/>
<organism evidence="5 6">
    <name type="scientific">Aquisphaera giovannonii</name>
    <dbReference type="NCBI Taxonomy" id="406548"/>
    <lineage>
        <taxon>Bacteria</taxon>
        <taxon>Pseudomonadati</taxon>
        <taxon>Planctomycetota</taxon>
        <taxon>Planctomycetia</taxon>
        <taxon>Isosphaerales</taxon>
        <taxon>Isosphaeraceae</taxon>
        <taxon>Aquisphaera</taxon>
    </lineage>
</organism>
<dbReference type="AlphaFoldDB" id="A0A5B9VX43"/>
<keyword evidence="3" id="KW-1133">Transmembrane helix</keyword>
<evidence type="ECO:0000313" key="6">
    <source>
        <dbReference type="Proteomes" id="UP000324233"/>
    </source>
</evidence>
<dbReference type="EMBL" id="CP042997">
    <property type="protein sequence ID" value="QEH32838.1"/>
    <property type="molecule type" value="Genomic_DNA"/>
</dbReference>
<dbReference type="EC" id="3.1.6.1" evidence="5"/>
<protein>
    <submittedName>
        <fullName evidence="5">Arylsulfatase</fullName>
        <ecNumber evidence="5">3.1.6.1</ecNumber>
    </submittedName>
</protein>
<dbReference type="InterPro" id="IPR050738">
    <property type="entry name" value="Sulfatase"/>
</dbReference>
<comment type="similarity">
    <text evidence="1">Belongs to the sulfatase family.</text>
</comment>
<dbReference type="GO" id="GO:0004065">
    <property type="term" value="F:arylsulfatase activity"/>
    <property type="evidence" value="ECO:0007669"/>
    <property type="project" value="UniProtKB-EC"/>
</dbReference>
<accession>A0A5B9VX43</accession>
<dbReference type="Pfam" id="PF00884">
    <property type="entry name" value="Sulfatase"/>
    <property type="match status" value="1"/>
</dbReference>
<feature type="domain" description="Sulfatase N-terminal" evidence="4">
    <location>
        <begin position="175"/>
        <end position="500"/>
    </location>
</feature>
<dbReference type="PANTHER" id="PTHR42693:SF53">
    <property type="entry name" value="ENDO-4-O-SULFATASE"/>
    <property type="match status" value="1"/>
</dbReference>
<feature type="transmembrane region" description="Helical" evidence="3">
    <location>
        <begin position="52"/>
        <end position="72"/>
    </location>
</feature>
<keyword evidence="3" id="KW-0472">Membrane</keyword>
<dbReference type="SUPFAM" id="SSF53649">
    <property type="entry name" value="Alkaline phosphatase-like"/>
    <property type="match status" value="1"/>
</dbReference>
<dbReference type="Proteomes" id="UP000324233">
    <property type="component" value="Chromosome"/>
</dbReference>
<keyword evidence="3" id="KW-0812">Transmembrane</keyword>
<evidence type="ECO:0000259" key="4">
    <source>
        <dbReference type="Pfam" id="PF00884"/>
    </source>
</evidence>
<dbReference type="KEGG" id="agv:OJF2_13220"/>
<sequence>MPATPSSPAPRMILPSMALGLCGGFLEVGLIVLRKYSWNESSSFEAGSDFAWTVPLVHMGTLSLVGLAIAIAGRILPGRISPRAASWLVVTLALWLALLRLPLYGAATFLLAAGLARPSGLWLARMVFRSPRRTVLALSVLMGLLVSLAAITSVRWAFRERTTRAALPLAPSSARNVLLIVWDTVRASSLSAYGYPRETTPNLQRWARRGVRFDRAAVTAPWTFPSHASFLTGEWPFRINSQWEHHLDPSVPTLSAALASRGYETAGFAANTSFCSYENGLNRGFLHYEDYPLTPTSALGRTAAGNWLLRQVAYRDDYFEQKWIERQSRDGARLNEAFLRWLAGRRVDRPFFAFLNYYDAHDPYIPPRAFAGRFGTRPQGPADEEFLMQFARPTRNFGLREAVLARDCYDDCIASLDDQLGRLLGELDRLGTLANTTVIVTSDHGEAFGEHGRFGHGGSVYMEEVWVPLVIVSPDAPAGRTIAEPVSLRDLPATAVDLAGLREELRFPGHSLATCWGGERSVPGGPVSYAFSELVYDPKAVELDDARKSRRLKFSMMAGGHHYVRDGLGGEQLFEVGRDPQETFDRAAEADSQPSLAACRGLLLKQLDAERGAGIIEDAYLRRFRDSLRSAAMPGRPGP</sequence>
<feature type="transmembrane region" description="Helical" evidence="3">
    <location>
        <begin position="84"/>
        <end position="103"/>
    </location>
</feature>
<gene>
    <name evidence="5" type="ORF">OJF2_13220</name>
</gene>
<proteinExistence type="inferred from homology"/>
<dbReference type="CDD" id="cd16148">
    <property type="entry name" value="sulfatase_like"/>
    <property type="match status" value="1"/>
</dbReference>
<reference evidence="5 6" key="1">
    <citation type="submission" date="2019-08" db="EMBL/GenBank/DDBJ databases">
        <title>Deep-cultivation of Planctomycetes and their phenomic and genomic characterization uncovers novel biology.</title>
        <authorList>
            <person name="Wiegand S."/>
            <person name="Jogler M."/>
            <person name="Boedeker C."/>
            <person name="Pinto D."/>
            <person name="Vollmers J."/>
            <person name="Rivas-Marin E."/>
            <person name="Kohn T."/>
            <person name="Peeters S.H."/>
            <person name="Heuer A."/>
            <person name="Rast P."/>
            <person name="Oberbeckmann S."/>
            <person name="Bunk B."/>
            <person name="Jeske O."/>
            <person name="Meyerdierks A."/>
            <person name="Storesund J.E."/>
            <person name="Kallscheuer N."/>
            <person name="Luecker S."/>
            <person name="Lage O.M."/>
            <person name="Pohl T."/>
            <person name="Merkel B.J."/>
            <person name="Hornburger P."/>
            <person name="Mueller R.-W."/>
            <person name="Bruemmer F."/>
            <person name="Labrenz M."/>
            <person name="Spormann A.M."/>
            <person name="Op den Camp H."/>
            <person name="Overmann J."/>
            <person name="Amann R."/>
            <person name="Jetten M.S.M."/>
            <person name="Mascher T."/>
            <person name="Medema M.H."/>
            <person name="Devos D.P."/>
            <person name="Kaster A.-K."/>
            <person name="Ovreas L."/>
            <person name="Rohde M."/>
            <person name="Galperin M.Y."/>
            <person name="Jogler C."/>
        </authorList>
    </citation>
    <scope>NUCLEOTIDE SEQUENCE [LARGE SCALE GENOMIC DNA]</scope>
    <source>
        <strain evidence="5 6">OJF2</strain>
    </source>
</reference>
<evidence type="ECO:0000256" key="3">
    <source>
        <dbReference type="SAM" id="Phobius"/>
    </source>
</evidence>
<dbReference type="PANTHER" id="PTHR42693">
    <property type="entry name" value="ARYLSULFATASE FAMILY MEMBER"/>
    <property type="match status" value="1"/>
</dbReference>
<dbReference type="InterPro" id="IPR017850">
    <property type="entry name" value="Alkaline_phosphatase_core_sf"/>
</dbReference>
<feature type="transmembrane region" description="Helical" evidence="3">
    <location>
        <begin position="12"/>
        <end position="32"/>
    </location>
</feature>
<feature type="transmembrane region" description="Helical" evidence="3">
    <location>
        <begin position="135"/>
        <end position="158"/>
    </location>
</feature>
<dbReference type="Gene3D" id="3.40.720.10">
    <property type="entry name" value="Alkaline Phosphatase, subunit A"/>
    <property type="match status" value="1"/>
</dbReference>
<keyword evidence="6" id="KW-1185">Reference proteome</keyword>